<protein>
    <submittedName>
        <fullName evidence="1">Uncharacterized protein</fullName>
    </submittedName>
</protein>
<proteinExistence type="predicted"/>
<sequence>MHLYMHLRLHQNFVNVLFLWLRSRL</sequence>
<name>A0A238CZV3_THIDL</name>
<evidence type="ECO:0000313" key="1">
    <source>
        <dbReference type="EMBL" id="SBP86531.1"/>
    </source>
</evidence>
<reference evidence="1 2" key="1">
    <citation type="submission" date="2016-06" db="EMBL/GenBank/DDBJ databases">
        <authorList>
            <person name="Kjaerup R.B."/>
            <person name="Dalgaard T.S."/>
            <person name="Juul-Madsen H.R."/>
        </authorList>
    </citation>
    <scope>NUCLEOTIDE SEQUENCE [LARGE SCALE GENOMIC DNA]</scope>
    <source>
        <strain evidence="1 2">DSM 16361</strain>
    </source>
</reference>
<keyword evidence="2" id="KW-1185">Reference proteome</keyword>
<gene>
    <name evidence="1" type="ORF">THIARS_40157</name>
</gene>
<organism evidence="1 2">
    <name type="scientific">Thiomonas delicata</name>
    <name type="common">Thiomonas cuprina</name>
    <dbReference type="NCBI Taxonomy" id="364030"/>
    <lineage>
        <taxon>Bacteria</taxon>
        <taxon>Pseudomonadati</taxon>
        <taxon>Pseudomonadota</taxon>
        <taxon>Betaproteobacteria</taxon>
        <taxon>Burkholderiales</taxon>
        <taxon>Thiomonas</taxon>
    </lineage>
</organism>
<dbReference type="AlphaFoldDB" id="A0A238CZV3"/>
<dbReference type="Proteomes" id="UP000214566">
    <property type="component" value="Unassembled WGS sequence"/>
</dbReference>
<dbReference type="EMBL" id="FLMQ01000034">
    <property type="protein sequence ID" value="SBP86531.1"/>
    <property type="molecule type" value="Genomic_DNA"/>
</dbReference>
<evidence type="ECO:0000313" key="2">
    <source>
        <dbReference type="Proteomes" id="UP000214566"/>
    </source>
</evidence>
<accession>A0A238CZV3</accession>